<evidence type="ECO:0000256" key="3">
    <source>
        <dbReference type="ARBA" id="ARBA00022801"/>
    </source>
</evidence>
<dbReference type="AlphaFoldDB" id="B7PY95"/>
<dbReference type="PROSITE" id="PS00122">
    <property type="entry name" value="CARBOXYLESTERASE_B_1"/>
    <property type="match status" value="1"/>
</dbReference>
<dbReference type="Pfam" id="PF00135">
    <property type="entry name" value="COesterase"/>
    <property type="match status" value="1"/>
</dbReference>
<protein>
    <recommendedName>
        <fullName evidence="5">Carboxylic ester hydrolase</fullName>
        <ecNumber evidence="5">3.1.1.-</ecNumber>
    </recommendedName>
</protein>
<dbReference type="GO" id="GO:0019695">
    <property type="term" value="P:choline metabolic process"/>
    <property type="evidence" value="ECO:0000318"/>
    <property type="project" value="GO_Central"/>
</dbReference>
<reference evidence="7 9" key="1">
    <citation type="submission" date="2008-03" db="EMBL/GenBank/DDBJ databases">
        <title>Annotation of Ixodes scapularis.</title>
        <authorList>
            <consortium name="Ixodes scapularis Genome Project Consortium"/>
            <person name="Caler E."/>
            <person name="Hannick L.I."/>
            <person name="Bidwell S."/>
            <person name="Joardar V."/>
            <person name="Thiagarajan M."/>
            <person name="Amedeo P."/>
            <person name="Galinsky K.J."/>
            <person name="Schobel S."/>
            <person name="Inman J."/>
            <person name="Hostetler J."/>
            <person name="Miller J."/>
            <person name="Hammond M."/>
            <person name="Megy K."/>
            <person name="Lawson D."/>
            <person name="Kodira C."/>
            <person name="Sutton G."/>
            <person name="Meyer J."/>
            <person name="Hill C.A."/>
            <person name="Birren B."/>
            <person name="Nene V."/>
            <person name="Collins F."/>
            <person name="Alarcon-Chaidez F."/>
            <person name="Wikel S."/>
            <person name="Strausberg R."/>
        </authorList>
    </citation>
    <scope>NUCLEOTIDE SEQUENCE [LARGE SCALE GENOMIC DNA]</scope>
    <source>
        <strain evidence="9">Wikel</strain>
        <strain evidence="7">Wikel colony</strain>
    </source>
</reference>
<keyword evidence="2" id="KW-0719">Serine esterase</keyword>
<accession>B7PY95</accession>
<keyword evidence="4" id="KW-0325">Glycoprotein</keyword>
<comment type="similarity">
    <text evidence="1 5">Belongs to the type-B carboxylesterase/lipase family.</text>
</comment>
<dbReference type="GO" id="GO:0006581">
    <property type="term" value="P:acetylcholine catabolic process"/>
    <property type="evidence" value="ECO:0000318"/>
    <property type="project" value="GO_Central"/>
</dbReference>
<dbReference type="PaxDb" id="6945-B7PY95"/>
<feature type="chain" id="PRO_5010753483" description="Carboxylic ester hydrolase" evidence="5">
    <location>
        <begin position="20"/>
        <end position="259"/>
    </location>
</feature>
<dbReference type="InterPro" id="IPR002018">
    <property type="entry name" value="CarbesteraseB"/>
</dbReference>
<evidence type="ECO:0000256" key="4">
    <source>
        <dbReference type="ARBA" id="ARBA00023180"/>
    </source>
</evidence>
<dbReference type="SUPFAM" id="SSF53474">
    <property type="entry name" value="alpha/beta-Hydrolases"/>
    <property type="match status" value="1"/>
</dbReference>
<dbReference type="EMBL" id="ABJB011040118">
    <property type="status" value="NOT_ANNOTATED_CDS"/>
    <property type="molecule type" value="Genomic_DNA"/>
</dbReference>
<feature type="signal peptide" evidence="5">
    <location>
        <begin position="1"/>
        <end position="19"/>
    </location>
</feature>
<dbReference type="PANTHER" id="PTHR43918:SF4">
    <property type="entry name" value="CARBOXYLIC ESTER HYDROLASE"/>
    <property type="match status" value="1"/>
</dbReference>
<dbReference type="VEuPathDB" id="VectorBase:ISCI020828"/>
<evidence type="ECO:0000313" key="8">
    <source>
        <dbReference type="EnsemblMetazoa" id="ISCW020828-PA"/>
    </source>
</evidence>
<feature type="non-terminal residue" evidence="7">
    <location>
        <position position="259"/>
    </location>
</feature>
<gene>
    <name evidence="7" type="ORF">IscW_ISCW020828</name>
</gene>
<feature type="domain" description="Carboxylesterase type B" evidence="6">
    <location>
        <begin position="26"/>
        <end position="253"/>
    </location>
</feature>
<dbReference type="Proteomes" id="UP000001555">
    <property type="component" value="Unassembled WGS sequence"/>
</dbReference>
<evidence type="ECO:0000256" key="1">
    <source>
        <dbReference type="ARBA" id="ARBA00005964"/>
    </source>
</evidence>
<evidence type="ECO:0000313" key="7">
    <source>
        <dbReference type="EMBL" id="EEC11567.1"/>
    </source>
</evidence>
<name>B7PY95_IXOSC</name>
<dbReference type="Gene3D" id="3.40.50.1820">
    <property type="entry name" value="alpha/beta hydrolase"/>
    <property type="match status" value="1"/>
</dbReference>
<evidence type="ECO:0000313" key="9">
    <source>
        <dbReference type="Proteomes" id="UP000001555"/>
    </source>
</evidence>
<dbReference type="GO" id="GO:0005886">
    <property type="term" value="C:plasma membrane"/>
    <property type="evidence" value="ECO:0000318"/>
    <property type="project" value="GO_Central"/>
</dbReference>
<sequence>MVAWTVAFIFAVQLQRLWCAGETISVPVVHTNSGPVAGLQLTSRGKDVDAYFGIPFAAPPIGDLRFRKPSPVTPWTDVLKATRKRQGCVQTNFFVFQNVELDMSNTTEDCLYMNIWVPRRGCNDNGGVCDKPLPVFVFIYGGIFAWGSSSLHLYDGLEFAARTEVIFVNFNYRVGILGFMNASSPEAPGNMGLYDQLEALRWIHNNIRFFGGDPDAVILAGQSAGAMSVTYHMMSQLSKGLFHRAVLFSGTPQSLAFSD</sequence>
<evidence type="ECO:0000256" key="2">
    <source>
        <dbReference type="ARBA" id="ARBA00022487"/>
    </source>
</evidence>
<dbReference type="EMBL" id="DS818569">
    <property type="protein sequence ID" value="EEC11567.1"/>
    <property type="molecule type" value="Genomic_DNA"/>
</dbReference>
<evidence type="ECO:0000259" key="6">
    <source>
        <dbReference type="Pfam" id="PF00135"/>
    </source>
</evidence>
<dbReference type="EnsemblMetazoa" id="ISCW020828-RA">
    <property type="protein sequence ID" value="ISCW020828-PA"/>
    <property type="gene ID" value="ISCW020828"/>
</dbReference>
<dbReference type="EC" id="3.1.1.-" evidence="5"/>
<proteinExistence type="inferred from homology"/>
<evidence type="ECO:0000256" key="5">
    <source>
        <dbReference type="RuleBase" id="RU361235"/>
    </source>
</evidence>
<dbReference type="GO" id="GO:0005615">
    <property type="term" value="C:extracellular space"/>
    <property type="evidence" value="ECO:0000318"/>
    <property type="project" value="GO_Central"/>
</dbReference>
<organism>
    <name type="scientific">Ixodes scapularis</name>
    <name type="common">Black-legged tick</name>
    <name type="synonym">Deer tick</name>
    <dbReference type="NCBI Taxonomy" id="6945"/>
    <lineage>
        <taxon>Eukaryota</taxon>
        <taxon>Metazoa</taxon>
        <taxon>Ecdysozoa</taxon>
        <taxon>Arthropoda</taxon>
        <taxon>Chelicerata</taxon>
        <taxon>Arachnida</taxon>
        <taxon>Acari</taxon>
        <taxon>Parasitiformes</taxon>
        <taxon>Ixodida</taxon>
        <taxon>Ixodoidea</taxon>
        <taxon>Ixodidae</taxon>
        <taxon>Ixodinae</taxon>
        <taxon>Ixodes</taxon>
    </lineage>
</organism>
<dbReference type="GO" id="GO:0003990">
    <property type="term" value="F:acetylcholinesterase activity"/>
    <property type="evidence" value="ECO:0000318"/>
    <property type="project" value="GO_Central"/>
</dbReference>
<dbReference type="PANTHER" id="PTHR43918">
    <property type="entry name" value="ACETYLCHOLINESTERASE"/>
    <property type="match status" value="1"/>
</dbReference>
<keyword evidence="9" id="KW-1185">Reference proteome</keyword>
<dbReference type="InterPro" id="IPR019826">
    <property type="entry name" value="Carboxylesterase_B_AS"/>
</dbReference>
<reference evidence="8" key="2">
    <citation type="submission" date="2020-05" db="UniProtKB">
        <authorList>
            <consortium name="EnsemblMetazoa"/>
        </authorList>
    </citation>
    <scope>IDENTIFICATION</scope>
    <source>
        <strain evidence="8">wikel</strain>
    </source>
</reference>
<dbReference type="InterPro" id="IPR050654">
    <property type="entry name" value="AChE-related_enzymes"/>
</dbReference>
<dbReference type="InParanoid" id="B7PY95"/>
<dbReference type="HOGENOM" id="CLU_006586_4_2_1"/>
<keyword evidence="3 5" id="KW-0378">Hydrolase</keyword>
<dbReference type="InterPro" id="IPR029058">
    <property type="entry name" value="AB_hydrolase_fold"/>
</dbReference>
<dbReference type="VEuPathDB" id="VectorBase:ISCP_017126"/>
<keyword evidence="5" id="KW-0732">Signal</keyword>
<dbReference type="VEuPathDB" id="VectorBase:ISCW020828"/>
<dbReference type="OrthoDB" id="6512335at2759"/>